<name>A0ABM2Z5S8_GOSHI</name>
<reference evidence="10" key="1">
    <citation type="journal article" date="2020" name="Nat. Genet.">
        <title>Genomic diversifications of five Gossypium allopolyploid species and their impact on cotton improvement.</title>
        <authorList>
            <person name="Chen Z.J."/>
            <person name="Sreedasyam A."/>
            <person name="Ando A."/>
            <person name="Song Q."/>
            <person name="De Santiago L.M."/>
            <person name="Hulse-Kemp A.M."/>
            <person name="Ding M."/>
            <person name="Ye W."/>
            <person name="Kirkbride R.C."/>
            <person name="Jenkins J."/>
            <person name="Plott C."/>
            <person name="Lovell J."/>
            <person name="Lin Y.M."/>
            <person name="Vaughn R."/>
            <person name="Liu B."/>
            <person name="Simpson S."/>
            <person name="Scheffler B.E."/>
            <person name="Wen L."/>
            <person name="Saski C.A."/>
            <person name="Grover C.E."/>
            <person name="Hu G."/>
            <person name="Conover J.L."/>
            <person name="Carlson J.W."/>
            <person name="Shu S."/>
            <person name="Boston L.B."/>
            <person name="Williams M."/>
            <person name="Peterson D.G."/>
            <person name="McGee K."/>
            <person name="Jones D.C."/>
            <person name="Wendel J.F."/>
            <person name="Stelly D.M."/>
            <person name="Grimwood J."/>
            <person name="Schmutz J."/>
        </authorList>
    </citation>
    <scope>NUCLEOTIDE SEQUENCE [LARGE SCALE GENOMIC DNA]</scope>
    <source>
        <strain evidence="10">cv. TM-1</strain>
    </source>
</reference>
<evidence type="ECO:0000256" key="5">
    <source>
        <dbReference type="ARBA" id="ARBA00022692"/>
    </source>
</evidence>
<dbReference type="GeneID" id="121210056"/>
<feature type="transmembrane region" description="Helical" evidence="9">
    <location>
        <begin position="105"/>
        <end position="125"/>
    </location>
</feature>
<dbReference type="InterPro" id="IPR004316">
    <property type="entry name" value="SWEET_rpt"/>
</dbReference>
<evidence type="ECO:0000256" key="9">
    <source>
        <dbReference type="SAM" id="Phobius"/>
    </source>
</evidence>
<gene>
    <name evidence="11" type="primary">LOC121210056</name>
</gene>
<keyword evidence="10" id="KW-1185">Reference proteome</keyword>
<proteinExistence type="inferred from homology"/>
<evidence type="ECO:0000256" key="1">
    <source>
        <dbReference type="ARBA" id="ARBA00004127"/>
    </source>
</evidence>
<keyword evidence="5 9" id="KW-0812">Transmembrane</keyword>
<dbReference type="Gene3D" id="1.20.1280.290">
    <property type="match status" value="1"/>
</dbReference>
<evidence type="ECO:0000313" key="10">
    <source>
        <dbReference type="Proteomes" id="UP000818029"/>
    </source>
</evidence>
<keyword evidence="7 9" id="KW-1133">Transmembrane helix</keyword>
<evidence type="ECO:0000256" key="8">
    <source>
        <dbReference type="ARBA" id="ARBA00023136"/>
    </source>
</evidence>
<evidence type="ECO:0000313" key="11">
    <source>
        <dbReference type="RefSeq" id="XP_040938075.1"/>
    </source>
</evidence>
<dbReference type="Pfam" id="PF03083">
    <property type="entry name" value="MtN3_slv"/>
    <property type="match status" value="1"/>
</dbReference>
<dbReference type="RefSeq" id="XP_040938075.1">
    <property type="nucleotide sequence ID" value="XM_041082141.1"/>
</dbReference>
<feature type="transmembrane region" description="Helical" evidence="9">
    <location>
        <begin position="6"/>
        <end position="26"/>
    </location>
</feature>
<feature type="transmembrane region" description="Helical" evidence="9">
    <location>
        <begin position="70"/>
        <end position="93"/>
    </location>
</feature>
<reference evidence="11" key="2">
    <citation type="submission" date="2025-08" db="UniProtKB">
        <authorList>
            <consortium name="RefSeq"/>
        </authorList>
    </citation>
    <scope>IDENTIFICATION</scope>
</reference>
<accession>A0ABM2Z5S8</accession>
<dbReference type="Proteomes" id="UP000818029">
    <property type="component" value="Chromosome A11"/>
</dbReference>
<evidence type="ECO:0000256" key="7">
    <source>
        <dbReference type="ARBA" id="ARBA00022989"/>
    </source>
</evidence>
<evidence type="ECO:0000256" key="6">
    <source>
        <dbReference type="ARBA" id="ARBA00022737"/>
    </source>
</evidence>
<evidence type="ECO:0000256" key="2">
    <source>
        <dbReference type="ARBA" id="ARBA00007809"/>
    </source>
</evidence>
<sequence length="174" mass="19664">MFFSNMVSLITIFGLLGNITTGLVYLAPAKTFWYIMQRRSTEEFDCLPYVVKLLNGYMWVYYGIVKPNSILVATINGFGAVLELVYVTIFLIFAPPRTRAITATLFGVLDVVFPIGAVLVTQIFYRECNISIFCFSVDYGHLCFFSELKPLIACSDSKLTLAKLHLNKNHSKVF</sequence>
<keyword evidence="8 9" id="KW-0472">Membrane</keyword>
<evidence type="ECO:0000256" key="4">
    <source>
        <dbReference type="ARBA" id="ARBA00022597"/>
    </source>
</evidence>
<evidence type="ECO:0000256" key="3">
    <source>
        <dbReference type="ARBA" id="ARBA00022448"/>
    </source>
</evidence>
<comment type="subcellular location">
    <subcellularLocation>
        <location evidence="1">Endomembrane system</location>
        <topology evidence="1">Multi-pass membrane protein</topology>
    </subcellularLocation>
</comment>
<dbReference type="InterPro" id="IPR047664">
    <property type="entry name" value="SWEET"/>
</dbReference>
<keyword evidence="3" id="KW-0813">Transport</keyword>
<keyword evidence="4 11" id="KW-0762">Sugar transport</keyword>
<keyword evidence="6" id="KW-0677">Repeat</keyword>
<dbReference type="PANTHER" id="PTHR10791:SF131">
    <property type="entry name" value="BIDIRECTIONAL SUGAR TRANSPORTER SWEET"/>
    <property type="match status" value="1"/>
</dbReference>
<comment type="similarity">
    <text evidence="2">Belongs to the SWEET sugar transporter family.</text>
</comment>
<organism evidence="10 11">
    <name type="scientific">Gossypium hirsutum</name>
    <name type="common">Upland cotton</name>
    <name type="synonym">Gossypium mexicanum</name>
    <dbReference type="NCBI Taxonomy" id="3635"/>
    <lineage>
        <taxon>Eukaryota</taxon>
        <taxon>Viridiplantae</taxon>
        <taxon>Streptophyta</taxon>
        <taxon>Embryophyta</taxon>
        <taxon>Tracheophyta</taxon>
        <taxon>Spermatophyta</taxon>
        <taxon>Magnoliopsida</taxon>
        <taxon>eudicotyledons</taxon>
        <taxon>Gunneridae</taxon>
        <taxon>Pentapetalae</taxon>
        <taxon>rosids</taxon>
        <taxon>malvids</taxon>
        <taxon>Malvales</taxon>
        <taxon>Malvaceae</taxon>
        <taxon>Malvoideae</taxon>
        <taxon>Gossypium</taxon>
    </lineage>
</organism>
<protein>
    <submittedName>
        <fullName evidence="11">Bidirectional sugar transporter SWEET16</fullName>
    </submittedName>
</protein>
<dbReference type="PANTHER" id="PTHR10791">
    <property type="entry name" value="RAG1-ACTIVATING PROTEIN 1"/>
    <property type="match status" value="1"/>
</dbReference>